<proteinExistence type="predicted"/>
<protein>
    <submittedName>
        <fullName evidence="2">Uncharacterized protein</fullName>
    </submittedName>
</protein>
<dbReference type="AlphaFoldDB" id="A0A7S4MCM3"/>
<dbReference type="GO" id="GO:0016787">
    <property type="term" value="F:hydrolase activity"/>
    <property type="evidence" value="ECO:0007669"/>
    <property type="project" value="UniProtKB-ARBA"/>
</dbReference>
<dbReference type="Gene3D" id="3.30.1360.180">
    <property type="match status" value="1"/>
</dbReference>
<dbReference type="InterPro" id="IPR017850">
    <property type="entry name" value="Alkaline_phosphatase_core_sf"/>
</dbReference>
<dbReference type="PANTHER" id="PTHR10151">
    <property type="entry name" value="ECTONUCLEOTIDE PYROPHOSPHATASE/PHOSPHODIESTERASE"/>
    <property type="match status" value="1"/>
</dbReference>
<dbReference type="PANTHER" id="PTHR10151:SF120">
    <property type="entry name" value="BIS(5'-ADENOSYL)-TRIPHOSPHATASE"/>
    <property type="match status" value="1"/>
</dbReference>
<keyword evidence="1" id="KW-1133">Transmembrane helix</keyword>
<organism evidence="2">
    <name type="scientific">Vannella robusta</name>
    <dbReference type="NCBI Taxonomy" id="1487602"/>
    <lineage>
        <taxon>Eukaryota</taxon>
        <taxon>Amoebozoa</taxon>
        <taxon>Discosea</taxon>
        <taxon>Flabellinia</taxon>
        <taxon>Vannellidae</taxon>
        <taxon>Vannella</taxon>
    </lineage>
</organism>
<dbReference type="EMBL" id="HBKP01008978">
    <property type="protein sequence ID" value="CAE2213927.1"/>
    <property type="molecule type" value="Transcribed_RNA"/>
</dbReference>
<evidence type="ECO:0000313" key="2">
    <source>
        <dbReference type="EMBL" id="CAE2213927.1"/>
    </source>
</evidence>
<dbReference type="CDD" id="cd16018">
    <property type="entry name" value="Enpp"/>
    <property type="match status" value="1"/>
</dbReference>
<keyword evidence="1" id="KW-0472">Membrane</keyword>
<keyword evidence="1" id="KW-0812">Transmembrane</keyword>
<evidence type="ECO:0000256" key="1">
    <source>
        <dbReference type="SAM" id="Phobius"/>
    </source>
</evidence>
<name>A0A7S4MCM3_9EUKA</name>
<dbReference type="Gene3D" id="3.40.720.10">
    <property type="entry name" value="Alkaline Phosphatase, subunit A"/>
    <property type="match status" value="1"/>
</dbReference>
<gene>
    <name evidence="2" type="ORF">VSP0166_LOCUS6356</name>
</gene>
<dbReference type="SUPFAM" id="SSF53649">
    <property type="entry name" value="Alkaline phosphatase-like"/>
    <property type="match status" value="1"/>
</dbReference>
<reference evidence="2" key="1">
    <citation type="submission" date="2021-01" db="EMBL/GenBank/DDBJ databases">
        <authorList>
            <person name="Corre E."/>
            <person name="Pelletier E."/>
            <person name="Niang G."/>
            <person name="Scheremetjew M."/>
            <person name="Finn R."/>
            <person name="Kale V."/>
            <person name="Holt S."/>
            <person name="Cochrane G."/>
            <person name="Meng A."/>
            <person name="Brown T."/>
            <person name="Cohen L."/>
        </authorList>
    </citation>
    <scope>NUCLEOTIDE SEQUENCE</scope>
    <source>
        <strain evidence="2">DIVA3 518/3/11/1/6</strain>
    </source>
</reference>
<dbReference type="InterPro" id="IPR002591">
    <property type="entry name" value="Phosphodiest/P_Trfase"/>
</dbReference>
<dbReference type="Pfam" id="PF01663">
    <property type="entry name" value="Phosphodiest"/>
    <property type="match status" value="1"/>
</dbReference>
<sequence length="503" mass="56384">MSEDSGEWLDSYDDFNKVEKQNGDIELDEIDIDLTDDGLDISLDTSDSYVTSSEIDNDIDMDLYTNEEVTIKRASLFEERFVLLGLIAVVLIFVCFVGIGATLYYTQDDSNTSDGENGTLHVHDRTVILVSLDGFRYEYFQDESLADVRTHLDALASVGAFSAMEPVFPSVTFPNHWTIVTGLYAESHGIVENNMYDPVHNKSFSIFEDTVNDPTWYGGESVWETYQKLGGTSASVFWPGSSLEGKGCNYSLPYDGSMTYEARVDQVMEWLNMPDATRPRFISLYLNAVDSAGHEAGPYSDEVRNAIQQVDEAVGSLVAQVEELEFAESVNFLFVSDHGMTEVQPENVIYLDDYIDIVEDAKIVTWGPLASIWGLHNRAAQLNYQLEDLRNATVYLREEIPQKYHYTNNEVIPDIVVVADEGWYVSAHPRNDFKVGNHGYDPTLSSMTAFLIAKGEYFKSGYESPAKIANIHLYSLMSRMLDAASAPNNGSWVSLCPLLQEQC</sequence>
<feature type="transmembrane region" description="Helical" evidence="1">
    <location>
        <begin position="81"/>
        <end position="105"/>
    </location>
</feature>
<accession>A0A7S4MCM3</accession>